<feature type="domain" description="N-acetyltransferase" evidence="3">
    <location>
        <begin position="1"/>
        <end position="136"/>
    </location>
</feature>
<evidence type="ECO:0000256" key="2">
    <source>
        <dbReference type="ARBA" id="ARBA00023315"/>
    </source>
</evidence>
<organism evidence="4">
    <name type="scientific">Pseudoalteromonas prydzensis</name>
    <dbReference type="NCBI Taxonomy" id="182141"/>
    <lineage>
        <taxon>Bacteria</taxon>
        <taxon>Pseudomonadati</taxon>
        <taxon>Pseudomonadota</taxon>
        <taxon>Gammaproteobacteria</taxon>
        <taxon>Alteromonadales</taxon>
        <taxon>Pseudoalteromonadaceae</taxon>
        <taxon>Pseudoalteromonas</taxon>
    </lineage>
</organism>
<dbReference type="GO" id="GO:0016747">
    <property type="term" value="F:acyltransferase activity, transferring groups other than amino-acyl groups"/>
    <property type="evidence" value="ECO:0007669"/>
    <property type="project" value="InterPro"/>
</dbReference>
<dbReference type="EMBL" id="DRGM01000143">
    <property type="protein sequence ID" value="HEA17457.1"/>
    <property type="molecule type" value="Genomic_DNA"/>
</dbReference>
<name>A0A7V1D040_9GAMM</name>
<dbReference type="RefSeq" id="WP_304182862.1">
    <property type="nucleotide sequence ID" value="NZ_DRGM01000143.1"/>
</dbReference>
<dbReference type="Pfam" id="PF13508">
    <property type="entry name" value="Acetyltransf_7"/>
    <property type="match status" value="1"/>
</dbReference>
<reference evidence="4" key="1">
    <citation type="journal article" date="2020" name="mSystems">
        <title>Genome- and Community-Level Interaction Insights into Carbon Utilization and Element Cycling Functions of Hydrothermarchaeota in Hydrothermal Sediment.</title>
        <authorList>
            <person name="Zhou Z."/>
            <person name="Liu Y."/>
            <person name="Xu W."/>
            <person name="Pan J."/>
            <person name="Luo Z.H."/>
            <person name="Li M."/>
        </authorList>
    </citation>
    <scope>NUCLEOTIDE SEQUENCE [LARGE SCALE GENOMIC DNA]</scope>
    <source>
        <strain evidence="4">HyVt-346</strain>
    </source>
</reference>
<dbReference type="PANTHER" id="PTHR43877:SF2">
    <property type="entry name" value="AMINOALKYLPHOSPHONATE N-ACETYLTRANSFERASE-RELATED"/>
    <property type="match status" value="1"/>
</dbReference>
<keyword evidence="2" id="KW-0012">Acyltransferase</keyword>
<sequence length="136" mass="15747">MYQFENDDSQILEQLLREQIVAYNQAHFDAQRLPLGCKFVDENQQVVAAVAAQLFGNWLQINWLWCDEKARGQGLASKLLSAIELKGKQLGALQVQLDTLDFQAKPFYERRGYEVKYQLDNYPCSGTRYFMEKSLS</sequence>
<keyword evidence="1" id="KW-0808">Transferase</keyword>
<dbReference type="Proteomes" id="UP000886188">
    <property type="component" value="Unassembled WGS sequence"/>
</dbReference>
<proteinExistence type="predicted"/>
<dbReference type="AlphaFoldDB" id="A0A7V1D040"/>
<evidence type="ECO:0000313" key="4">
    <source>
        <dbReference type="EMBL" id="HEA17457.1"/>
    </source>
</evidence>
<dbReference type="InterPro" id="IPR016181">
    <property type="entry name" value="Acyl_CoA_acyltransferase"/>
</dbReference>
<accession>A0A7V1D040</accession>
<dbReference type="InterPro" id="IPR050832">
    <property type="entry name" value="Bact_Acetyltransf"/>
</dbReference>
<dbReference type="PROSITE" id="PS51186">
    <property type="entry name" value="GNAT"/>
    <property type="match status" value="1"/>
</dbReference>
<evidence type="ECO:0000256" key="1">
    <source>
        <dbReference type="ARBA" id="ARBA00022679"/>
    </source>
</evidence>
<dbReference type="CDD" id="cd04301">
    <property type="entry name" value="NAT_SF"/>
    <property type="match status" value="1"/>
</dbReference>
<dbReference type="InterPro" id="IPR000182">
    <property type="entry name" value="GNAT_dom"/>
</dbReference>
<evidence type="ECO:0000259" key="3">
    <source>
        <dbReference type="PROSITE" id="PS51186"/>
    </source>
</evidence>
<comment type="caution">
    <text evidence="4">The sequence shown here is derived from an EMBL/GenBank/DDBJ whole genome shotgun (WGS) entry which is preliminary data.</text>
</comment>
<dbReference type="PANTHER" id="PTHR43877">
    <property type="entry name" value="AMINOALKYLPHOSPHONATE N-ACETYLTRANSFERASE-RELATED-RELATED"/>
    <property type="match status" value="1"/>
</dbReference>
<protein>
    <submittedName>
        <fullName evidence="4">N-acetyltransferase</fullName>
    </submittedName>
</protein>
<dbReference type="SUPFAM" id="SSF55729">
    <property type="entry name" value="Acyl-CoA N-acyltransferases (Nat)"/>
    <property type="match status" value="1"/>
</dbReference>
<dbReference type="Gene3D" id="3.40.630.30">
    <property type="match status" value="1"/>
</dbReference>
<gene>
    <name evidence="4" type="ORF">ENH88_13625</name>
</gene>